<accession>A0AAW3WUG9</accession>
<proteinExistence type="predicted"/>
<dbReference type="PANTHER" id="PTHR13696:SF52">
    <property type="entry name" value="PARA FAMILY PROTEIN CT_582"/>
    <property type="match status" value="1"/>
</dbReference>
<dbReference type="AlphaFoldDB" id="A0AAW3WUG9"/>
<gene>
    <name evidence="2" type="ORF">H8J20_20850</name>
</gene>
<dbReference type="Gene3D" id="3.40.50.300">
    <property type="entry name" value="P-loop containing nucleotide triphosphate hydrolases"/>
    <property type="match status" value="1"/>
</dbReference>
<name>A0AAW3WUG9_SERFO</name>
<reference evidence="2" key="1">
    <citation type="submission" date="2020-08" db="EMBL/GenBank/DDBJ databases">
        <title>Food and environmental bacterial isolates.</title>
        <authorList>
            <person name="Richter L."/>
            <person name="Du Plessis E.M."/>
            <person name="Duvenage S."/>
            <person name="Allam M."/>
            <person name="Korsten L."/>
        </authorList>
    </citation>
    <scope>NUCLEOTIDE SEQUENCE</scope>
    <source>
        <strain evidence="2">UPMP2127</strain>
    </source>
</reference>
<dbReference type="Pfam" id="PF13614">
    <property type="entry name" value="AAA_31"/>
    <property type="match status" value="1"/>
</dbReference>
<sequence>MAAKVIVICSQKGGIGKTFSTTEISSELQARNKRTCAIDGDWMSALTSRQFPDGLPPEIDENPQGRTFTPGEAHVSRMYAGPDTPFNPLTLPDGRGFMGATDDLNDVNNRHADCAFDFKERFEALKEAYDYIIIDSSPVWSNLLLANHIVADFLLIPTVLEKSSRLGVEKHINSFKKIKERYNPGLKLLGVFVTQATVANYKKPMLEGRYAQVDTANLEMLIEILEEQGFSKEHLLEVMPFVATKVREAIELNTTIKEHDPKSPLVTSYDRLVDTIIARTGG</sequence>
<dbReference type="InterPro" id="IPR050678">
    <property type="entry name" value="DNA_Partitioning_ATPase"/>
</dbReference>
<evidence type="ECO:0000259" key="1">
    <source>
        <dbReference type="Pfam" id="PF13614"/>
    </source>
</evidence>
<comment type="caution">
    <text evidence="2">The sequence shown here is derived from an EMBL/GenBank/DDBJ whole genome shotgun (WGS) entry which is preliminary data.</text>
</comment>
<dbReference type="EMBL" id="JACNYO010000026">
    <property type="protein sequence ID" value="MBC3214593.1"/>
    <property type="molecule type" value="Genomic_DNA"/>
</dbReference>
<dbReference type="InterPro" id="IPR025669">
    <property type="entry name" value="AAA_dom"/>
</dbReference>
<dbReference type="RefSeq" id="WP_059202161.1">
    <property type="nucleotide sequence ID" value="NZ_JACBIV010000020.1"/>
</dbReference>
<dbReference type="InterPro" id="IPR027417">
    <property type="entry name" value="P-loop_NTPase"/>
</dbReference>
<dbReference type="PANTHER" id="PTHR13696">
    <property type="entry name" value="P-LOOP CONTAINING NUCLEOSIDE TRIPHOSPHATE HYDROLASE"/>
    <property type="match status" value="1"/>
</dbReference>
<protein>
    <submittedName>
        <fullName evidence="2">ParA family protein</fullName>
    </submittedName>
</protein>
<feature type="domain" description="AAA" evidence="1">
    <location>
        <begin position="3"/>
        <end position="187"/>
    </location>
</feature>
<dbReference type="KEGG" id="sfg:AV650_28225"/>
<dbReference type="SUPFAM" id="SSF52540">
    <property type="entry name" value="P-loop containing nucleoside triphosphate hydrolases"/>
    <property type="match status" value="1"/>
</dbReference>
<dbReference type="CDD" id="cd02042">
    <property type="entry name" value="ParAB_family"/>
    <property type="match status" value="1"/>
</dbReference>
<dbReference type="Proteomes" id="UP000659084">
    <property type="component" value="Unassembled WGS sequence"/>
</dbReference>
<evidence type="ECO:0000313" key="2">
    <source>
        <dbReference type="EMBL" id="MBC3214593.1"/>
    </source>
</evidence>
<organism evidence="2 3">
    <name type="scientific">Serratia fonticola</name>
    <dbReference type="NCBI Taxonomy" id="47917"/>
    <lineage>
        <taxon>Bacteria</taxon>
        <taxon>Pseudomonadati</taxon>
        <taxon>Pseudomonadota</taxon>
        <taxon>Gammaproteobacteria</taxon>
        <taxon>Enterobacterales</taxon>
        <taxon>Yersiniaceae</taxon>
        <taxon>Serratia</taxon>
    </lineage>
</organism>
<evidence type="ECO:0000313" key="3">
    <source>
        <dbReference type="Proteomes" id="UP000659084"/>
    </source>
</evidence>